<evidence type="ECO:0000313" key="2">
    <source>
        <dbReference type="EMBL" id="GAX60355.1"/>
    </source>
</evidence>
<evidence type="ECO:0000256" key="1">
    <source>
        <dbReference type="SAM" id="Phobius"/>
    </source>
</evidence>
<feature type="transmembrane region" description="Helical" evidence="1">
    <location>
        <begin position="6"/>
        <end position="32"/>
    </location>
</feature>
<keyword evidence="1" id="KW-0472">Membrane</keyword>
<evidence type="ECO:0000313" key="3">
    <source>
        <dbReference type="Proteomes" id="UP000218542"/>
    </source>
</evidence>
<dbReference type="Proteomes" id="UP000218542">
    <property type="component" value="Unassembled WGS sequence"/>
</dbReference>
<protein>
    <submittedName>
        <fullName evidence="2">ABC-type transport system, ATPase and permease components</fullName>
    </submittedName>
</protein>
<keyword evidence="3" id="KW-1185">Reference proteome</keyword>
<keyword evidence="1" id="KW-1133">Transmembrane helix</keyword>
<gene>
    <name evidence="2" type="ORF">SCALIN_C10_0115</name>
</gene>
<reference evidence="3" key="1">
    <citation type="journal article" date="2017" name="Environ. Microbiol. Rep.">
        <title>Genetic Diversity of Marine Anaerobic Ammonium-Oxidizing Bacteria as Revealed by Genomic and Proteomic Analyses of 'Candidatus Scalindua japonica'.</title>
        <authorList>
            <person name="Oshiki M."/>
            <person name="Mizuto K."/>
            <person name="Kimura Z."/>
            <person name="Kindaichi T."/>
            <person name="Satoh H."/>
            <person name="Okabe S."/>
        </authorList>
    </citation>
    <scope>NUCLEOTIDE SEQUENCE [LARGE SCALE GENOMIC DNA]</scope>
    <source>
        <strain evidence="3">husup-a2</strain>
    </source>
</reference>
<dbReference type="AlphaFoldDB" id="A0A286TWW7"/>
<dbReference type="EMBL" id="BAOS01000010">
    <property type="protein sequence ID" value="GAX60355.1"/>
    <property type="molecule type" value="Genomic_DNA"/>
</dbReference>
<comment type="caution">
    <text evidence="2">The sequence shown here is derived from an EMBL/GenBank/DDBJ whole genome shotgun (WGS) entry which is preliminary data.</text>
</comment>
<keyword evidence="1" id="KW-0812">Transmembrane</keyword>
<organism evidence="2 3">
    <name type="scientific">Candidatus Scalindua japonica</name>
    <dbReference type="NCBI Taxonomy" id="1284222"/>
    <lineage>
        <taxon>Bacteria</taxon>
        <taxon>Pseudomonadati</taxon>
        <taxon>Planctomycetota</taxon>
        <taxon>Candidatus Brocadiia</taxon>
        <taxon>Candidatus Brocadiales</taxon>
        <taxon>Candidatus Scalinduaceae</taxon>
        <taxon>Candidatus Scalindua</taxon>
    </lineage>
</organism>
<proteinExistence type="predicted"/>
<accession>A0A286TWW7</accession>
<sequence>MLGFSGLGFVIFAGISILLLLPALLQIFRYYIKYDALTFHIKTSQVIKQKYTLNFIAEEGIAEYVKQNTAKNDYVLQWGYNHEFYVLAQRMAALSGKLACALMTDPLLNDATIPSWRKHVLSDIKKFAPEFIIDFYGSLNIKKVNEVSGMLYKLDKYFYGIYPLYRLVDTHCSRKKTATEEMLKSLTENNTKRTINSKIFNCNDDFIQFVNRLVMKGSIKKADIYTNDGVTQMFDDWRSINNEKR</sequence>
<name>A0A286TWW7_9BACT</name>